<dbReference type="OrthoDB" id="43508at2759"/>
<proteinExistence type="predicted"/>
<dbReference type="KEGG" id="fcy:FRACYDRAFT_241793"/>
<feature type="compositionally biased region" description="Acidic residues" evidence="1">
    <location>
        <begin position="166"/>
        <end position="179"/>
    </location>
</feature>
<accession>A0A1E7F5J2</accession>
<reference evidence="2 3" key="1">
    <citation type="submission" date="2016-09" db="EMBL/GenBank/DDBJ databases">
        <title>Extensive genetic diversity and differential bi-allelic expression allows diatom success in the polar Southern Ocean.</title>
        <authorList>
            <consortium name="DOE Joint Genome Institute"/>
            <person name="Mock T."/>
            <person name="Otillar R.P."/>
            <person name="Strauss J."/>
            <person name="Dupont C."/>
            <person name="Frickenhaus S."/>
            <person name="Maumus F."/>
            <person name="Mcmullan M."/>
            <person name="Sanges R."/>
            <person name="Schmutz J."/>
            <person name="Toseland A."/>
            <person name="Valas R."/>
            <person name="Veluchamy A."/>
            <person name="Ward B.J."/>
            <person name="Allen A."/>
            <person name="Barry K."/>
            <person name="Falciatore A."/>
            <person name="Ferrante M."/>
            <person name="Fortunato A.E."/>
            <person name="Gloeckner G."/>
            <person name="Gruber A."/>
            <person name="Hipkin R."/>
            <person name="Janech M."/>
            <person name="Kroth P."/>
            <person name="Leese F."/>
            <person name="Lindquist E."/>
            <person name="Lyon B.R."/>
            <person name="Martin J."/>
            <person name="Mayer C."/>
            <person name="Parker M."/>
            <person name="Quesneville H."/>
            <person name="Raymond J."/>
            <person name="Uhlig C."/>
            <person name="Valentin K.U."/>
            <person name="Worden A.Z."/>
            <person name="Armbrust E.V."/>
            <person name="Bowler C."/>
            <person name="Green B."/>
            <person name="Moulton V."/>
            <person name="Van Oosterhout C."/>
            <person name="Grigoriev I."/>
        </authorList>
    </citation>
    <scope>NUCLEOTIDE SEQUENCE [LARGE SCALE GENOMIC DNA]</scope>
    <source>
        <strain evidence="2 3">CCMP1102</strain>
    </source>
</reference>
<evidence type="ECO:0000313" key="3">
    <source>
        <dbReference type="Proteomes" id="UP000095751"/>
    </source>
</evidence>
<evidence type="ECO:0000256" key="1">
    <source>
        <dbReference type="SAM" id="MobiDB-lite"/>
    </source>
</evidence>
<sequence>MNVQNVLQAEKDEIMKLVPRDIKNRFGTIGFCKHGNYIGPILELNPYDVEPGKLRDEWVDMCIKAKDQNSLDSIKSLVYWYGYFDELKEAYSFVYPSKLMTYETGMNRIERKMSFLNKRKKEGKAVVPLFDQGLLKGMEEMKEDLKKMPSKRCGYVGRYWEEDNDSEYDDEEVYNDEQGDGVNNSGDEEDYNDEQDDGVNYSGDDEEEYNDEEDDVRIQDTSGKRMRGGGTEVHVDEGTRRSPKKKRETVLLKEQNKKHREEIVTLKAKNKKAAQALRNSAQMLLNAAHALEAANLSYIV</sequence>
<organism evidence="2 3">
    <name type="scientific">Fragilariopsis cylindrus CCMP1102</name>
    <dbReference type="NCBI Taxonomy" id="635003"/>
    <lineage>
        <taxon>Eukaryota</taxon>
        <taxon>Sar</taxon>
        <taxon>Stramenopiles</taxon>
        <taxon>Ochrophyta</taxon>
        <taxon>Bacillariophyta</taxon>
        <taxon>Bacillariophyceae</taxon>
        <taxon>Bacillariophycidae</taxon>
        <taxon>Bacillariales</taxon>
        <taxon>Bacillariaceae</taxon>
        <taxon>Fragilariopsis</taxon>
    </lineage>
</organism>
<dbReference type="Proteomes" id="UP000095751">
    <property type="component" value="Unassembled WGS sequence"/>
</dbReference>
<protein>
    <submittedName>
        <fullName evidence="2">Uncharacterized protein</fullName>
    </submittedName>
</protein>
<name>A0A1E7F5J2_9STRA</name>
<gene>
    <name evidence="2" type="ORF">FRACYDRAFT_241793</name>
</gene>
<dbReference type="AlphaFoldDB" id="A0A1E7F5J2"/>
<evidence type="ECO:0000313" key="2">
    <source>
        <dbReference type="EMBL" id="OEU13458.1"/>
    </source>
</evidence>
<feature type="compositionally biased region" description="Acidic residues" evidence="1">
    <location>
        <begin position="186"/>
        <end position="215"/>
    </location>
</feature>
<keyword evidence="3" id="KW-1185">Reference proteome</keyword>
<dbReference type="EMBL" id="KV784361">
    <property type="protein sequence ID" value="OEU13458.1"/>
    <property type="molecule type" value="Genomic_DNA"/>
</dbReference>
<dbReference type="InParanoid" id="A0A1E7F5J2"/>
<feature type="region of interest" description="Disordered" evidence="1">
    <location>
        <begin position="166"/>
        <end position="249"/>
    </location>
</feature>